<evidence type="ECO:0000256" key="1">
    <source>
        <dbReference type="SAM" id="MobiDB-lite"/>
    </source>
</evidence>
<dbReference type="AlphaFoldDB" id="A0A7X2D4Q2"/>
<dbReference type="Gene3D" id="3.40.50.2000">
    <property type="entry name" value="Glycogen Phosphorylase B"/>
    <property type="match status" value="4"/>
</dbReference>
<keyword evidence="4" id="KW-0808">Transferase</keyword>
<evidence type="ECO:0000259" key="2">
    <source>
        <dbReference type="Pfam" id="PF13439"/>
    </source>
</evidence>
<feature type="domain" description="Glycosyltransferase subfamily 4-like N-terminal" evidence="3">
    <location>
        <begin position="164"/>
        <end position="342"/>
    </location>
</feature>
<dbReference type="GO" id="GO:0016757">
    <property type="term" value="F:glycosyltransferase activity"/>
    <property type="evidence" value="ECO:0007669"/>
    <property type="project" value="TreeGrafter"/>
</dbReference>
<sequence length="953" mass="99344">MAPAPGHPGRPDGAVVASGRRPDLGPAPVRPPGGAARAGAQTMTRTAVLGRDVTHAPGDPRDWRLCLPACDRLEAPGGVRSLTASVLWAAMRQRVPAIVVREAGGAWSTRHPAALLLGRAVRRARASMPGASGRAWRRVLTTRMPVQGRADGPLVMVLPSLVGNGAERQMLALTAGLVARGWPVRVLVKHLHDRPGADALWPDLDRLGVPVEVWTSSPPGACPALAHLERSAAGLPDAVAGDLLGVAGWLAALRPRAVHAWLDATAVTAGAAAAVLGVPRVVVGLRNRAPDMMAHPLASALRPGLGALARHPAVAVTANARAVAEDHRRWAGIAFPLVIPNGVARPAILPCDGDAPPLVLGVFRLVPHKRPLLWLEVAARVRAARPDVRLRLLGDGPMRDAVRAHAHALDLSVETPGHVPDVRPHLAQTSVLLHVSAAEGLPNALLEAQAHGVPVVACAAGGVAEALAGVPVEPPSPEALAAHVLALLDDPEALATARAAARAHAARFGLPTLISHHERLYDTPPRRPDEARRHARAARLRPVGLARSLGTLGRLVLLGETREIGRRLGIASRCPVGVKTPNPGISGATRTGARPPRLACIGETLARDGAPLSLLELARGLTEAGHATSALGIALHDGPLRAAWTAAGWPVRLMDPGRPLTARHLDRLVGRLADALKGADVVLVNGLRAFAGVEAAARAGLPCLWTLREPGPEAVADLSGVLQARVLAAFSLADRVVFVSRATARASADRVPADRVTIIPNAIHRKQVHPQAPRRADLVVLAAGALCPRKAPLDLMDALPLLPDDLQARVRVLWAGRDVDGYAERVRRAIARLPAPLRGRVHLLGERQDMAALWASADVAVCPSHAEAAPRAVLEAQRAGLPLVATAVGGIAEQAAHWPTSWLVPPGDPPALARALAAAARAPRPAPADDIPARFAAMVAAYGNALTSLGEVP</sequence>
<evidence type="ECO:0000259" key="3">
    <source>
        <dbReference type="Pfam" id="PF13579"/>
    </source>
</evidence>
<organism evidence="4 5">
    <name type="scientific">Roseospira navarrensis</name>
    <dbReference type="NCBI Taxonomy" id="140058"/>
    <lineage>
        <taxon>Bacteria</taxon>
        <taxon>Pseudomonadati</taxon>
        <taxon>Pseudomonadota</taxon>
        <taxon>Alphaproteobacteria</taxon>
        <taxon>Rhodospirillales</taxon>
        <taxon>Rhodospirillaceae</taxon>
        <taxon>Roseospira</taxon>
    </lineage>
</organism>
<keyword evidence="5" id="KW-1185">Reference proteome</keyword>
<dbReference type="PANTHER" id="PTHR12526">
    <property type="entry name" value="GLYCOSYLTRANSFERASE"/>
    <property type="match status" value="1"/>
</dbReference>
<feature type="region of interest" description="Disordered" evidence="1">
    <location>
        <begin position="1"/>
        <end position="39"/>
    </location>
</feature>
<feature type="domain" description="Glycosyltransferase subfamily 4-like N-terminal" evidence="2">
    <location>
        <begin position="609"/>
        <end position="764"/>
    </location>
</feature>
<dbReference type="CDD" id="cd03801">
    <property type="entry name" value="GT4_PimA-like"/>
    <property type="match status" value="1"/>
</dbReference>
<comment type="caution">
    <text evidence="4">The sequence shown here is derived from an EMBL/GenBank/DDBJ whole genome shotgun (WGS) entry which is preliminary data.</text>
</comment>
<protein>
    <submittedName>
        <fullName evidence="4">Glycosyltransferase</fullName>
    </submittedName>
</protein>
<dbReference type="EMBL" id="WIVE01000019">
    <property type="protein sequence ID" value="MQX36430.1"/>
    <property type="molecule type" value="Genomic_DNA"/>
</dbReference>
<evidence type="ECO:0000313" key="5">
    <source>
        <dbReference type="Proteomes" id="UP000434582"/>
    </source>
</evidence>
<proteinExistence type="predicted"/>
<dbReference type="Pfam" id="PF13579">
    <property type="entry name" value="Glyco_trans_4_4"/>
    <property type="match status" value="1"/>
</dbReference>
<accession>A0A7X2D4Q2</accession>
<dbReference type="OrthoDB" id="9790710at2"/>
<dbReference type="Pfam" id="PF13439">
    <property type="entry name" value="Glyco_transf_4"/>
    <property type="match status" value="1"/>
</dbReference>
<dbReference type="Pfam" id="PF13692">
    <property type="entry name" value="Glyco_trans_1_4"/>
    <property type="match status" value="2"/>
</dbReference>
<evidence type="ECO:0000313" key="4">
    <source>
        <dbReference type="EMBL" id="MQX36430.1"/>
    </source>
</evidence>
<dbReference type="PANTHER" id="PTHR12526:SF635">
    <property type="entry name" value="GLYCOSYL TRANSFERASE GROUP 1"/>
    <property type="match status" value="1"/>
</dbReference>
<dbReference type="Proteomes" id="UP000434582">
    <property type="component" value="Unassembled WGS sequence"/>
</dbReference>
<dbReference type="SUPFAM" id="SSF53756">
    <property type="entry name" value="UDP-Glycosyltransferase/glycogen phosphorylase"/>
    <property type="match status" value="2"/>
</dbReference>
<reference evidence="4 5" key="1">
    <citation type="submission" date="2019-10" db="EMBL/GenBank/DDBJ databases">
        <title>Draft whole-genome sequence of the purple nonsulfur photosynthetic bacterium Roseospira navarrensis DSM 15114.</title>
        <authorList>
            <person name="Kyndt J.A."/>
            <person name="Meyer T.E."/>
        </authorList>
    </citation>
    <scope>NUCLEOTIDE SEQUENCE [LARGE SCALE GENOMIC DNA]</scope>
    <source>
        <strain evidence="4 5">DSM 15114</strain>
    </source>
</reference>
<gene>
    <name evidence="4" type="ORF">GHC57_07860</name>
</gene>
<name>A0A7X2D4Q2_9PROT</name>
<dbReference type="InterPro" id="IPR028098">
    <property type="entry name" value="Glyco_trans_4-like_N"/>
</dbReference>